<protein>
    <submittedName>
        <fullName evidence="1">Uncharacterized protein</fullName>
    </submittedName>
</protein>
<organism evidence="1 2">
    <name type="scientific">Caerostris extrusa</name>
    <name type="common">Bark spider</name>
    <name type="synonym">Caerostris bankana</name>
    <dbReference type="NCBI Taxonomy" id="172846"/>
    <lineage>
        <taxon>Eukaryota</taxon>
        <taxon>Metazoa</taxon>
        <taxon>Ecdysozoa</taxon>
        <taxon>Arthropoda</taxon>
        <taxon>Chelicerata</taxon>
        <taxon>Arachnida</taxon>
        <taxon>Araneae</taxon>
        <taxon>Araneomorphae</taxon>
        <taxon>Entelegynae</taxon>
        <taxon>Araneoidea</taxon>
        <taxon>Araneidae</taxon>
        <taxon>Caerostris</taxon>
    </lineage>
</organism>
<dbReference type="AlphaFoldDB" id="A0AAV4NF77"/>
<evidence type="ECO:0000313" key="2">
    <source>
        <dbReference type="Proteomes" id="UP001054945"/>
    </source>
</evidence>
<keyword evidence="2" id="KW-1185">Reference proteome</keyword>
<dbReference type="EMBL" id="BPLR01003334">
    <property type="protein sequence ID" value="GIX83467.1"/>
    <property type="molecule type" value="Genomic_DNA"/>
</dbReference>
<comment type="caution">
    <text evidence="1">The sequence shown here is derived from an EMBL/GenBank/DDBJ whole genome shotgun (WGS) entry which is preliminary data.</text>
</comment>
<reference evidence="1 2" key="1">
    <citation type="submission" date="2021-06" db="EMBL/GenBank/DDBJ databases">
        <title>Caerostris extrusa draft genome.</title>
        <authorList>
            <person name="Kono N."/>
            <person name="Arakawa K."/>
        </authorList>
    </citation>
    <scope>NUCLEOTIDE SEQUENCE [LARGE SCALE GENOMIC DNA]</scope>
</reference>
<proteinExistence type="predicted"/>
<name>A0AAV4NF77_CAEEX</name>
<gene>
    <name evidence="1" type="ORF">CEXT_245711</name>
</gene>
<evidence type="ECO:0000313" key="1">
    <source>
        <dbReference type="EMBL" id="GIX83467.1"/>
    </source>
</evidence>
<sequence>MFSLNLTADYAHHIITTSMIEAGNLSKLDLESLNSVMYFISLVFLIHLACQCNSFSRGDLSKLKAENIFRSPCNGLNPYKAINDFFAFTPNVWMGLQNCKKPPCHEFE</sequence>
<dbReference type="Proteomes" id="UP001054945">
    <property type="component" value="Unassembled WGS sequence"/>
</dbReference>
<accession>A0AAV4NF77</accession>